<dbReference type="VEuPathDB" id="PlasmoDB:PRCDC_0418200"/>
<dbReference type="Pfam" id="PF05424">
    <property type="entry name" value="Duffy_binding"/>
    <property type="match status" value="2"/>
</dbReference>
<name>A0A060RTP8_PLARE</name>
<feature type="domain" description="Plasmodium falciparum erythrocyte membrane protein-1 N-terminal segment" evidence="6">
    <location>
        <begin position="19"/>
        <end position="53"/>
    </location>
</feature>
<dbReference type="Pfam" id="PF22672">
    <property type="entry name" value="DBL_C"/>
    <property type="match status" value="2"/>
</dbReference>
<gene>
    <name evidence="10" type="primary">VAR</name>
    <name evidence="10" type="ORF">PRCDC_0418200</name>
</gene>
<dbReference type="GO" id="GO:0016020">
    <property type="term" value="C:membrane"/>
    <property type="evidence" value="ECO:0007669"/>
    <property type="project" value="InterPro"/>
</dbReference>
<dbReference type="GO" id="GO:0046789">
    <property type="term" value="F:host cell surface receptor binding"/>
    <property type="evidence" value="ECO:0007669"/>
    <property type="project" value="InterPro"/>
</dbReference>
<organism evidence="10 11">
    <name type="scientific">Plasmodium reichenowi</name>
    <dbReference type="NCBI Taxonomy" id="5854"/>
    <lineage>
        <taxon>Eukaryota</taxon>
        <taxon>Sar</taxon>
        <taxon>Alveolata</taxon>
        <taxon>Apicomplexa</taxon>
        <taxon>Aconoidasida</taxon>
        <taxon>Haemosporida</taxon>
        <taxon>Plasmodiidae</taxon>
        <taxon>Plasmodium</taxon>
        <taxon>Plasmodium (Laverania)</taxon>
    </lineage>
</organism>
<feature type="compositionally biased region" description="Basic and acidic residues" evidence="2">
    <location>
        <begin position="842"/>
        <end position="873"/>
    </location>
</feature>
<feature type="region of interest" description="Disordered" evidence="2">
    <location>
        <begin position="953"/>
        <end position="981"/>
    </location>
</feature>
<dbReference type="VEuPathDB" id="PlasmoDB:PRG01_0811900"/>
<keyword evidence="11" id="KW-1185">Reference proteome</keyword>
<dbReference type="Gene3D" id="1.20.1310.20">
    <property type="entry name" value="Duffy-antigen binding domain"/>
    <property type="match status" value="2"/>
</dbReference>
<feature type="region of interest" description="Disordered" evidence="2">
    <location>
        <begin position="1652"/>
        <end position="1678"/>
    </location>
</feature>
<feature type="region of interest" description="Disordered" evidence="2">
    <location>
        <begin position="914"/>
        <end position="934"/>
    </location>
</feature>
<dbReference type="InterPro" id="IPR004258">
    <property type="entry name" value="DBL"/>
</dbReference>
<feature type="compositionally biased region" description="Acidic residues" evidence="2">
    <location>
        <begin position="823"/>
        <end position="841"/>
    </location>
</feature>
<evidence type="ECO:0000259" key="9">
    <source>
        <dbReference type="Pfam" id="PF22672"/>
    </source>
</evidence>
<reference evidence="10" key="2">
    <citation type="submission" date="2014-05" db="EMBL/GenBank/DDBJ databases">
        <title>The genome sequences of chimpanzee malaria parasites reveal the path to human adaptation.</title>
        <authorList>
            <person name="Otto T.D."/>
            <person name="Rayner J.C."/>
            <person name="Boehme U."/>
            <person name="Pain A."/>
            <person name="Spottiswoode N."/>
            <person name="Sanders M."/>
            <person name="Quail M."/>
            <person name="Ollomo B."/>
            <person name="Renaud F."/>
            <person name="Thomas A.W."/>
            <person name="Prugnolle F."/>
            <person name="Conway D.J."/>
            <person name="Newbold C."/>
            <person name="Berriman M."/>
        </authorList>
    </citation>
    <scope>NUCLEOTIDE SEQUENCE [LARGE SCALE GENOMIC DNA]</scope>
    <source>
        <strain evidence="10">CDC</strain>
    </source>
</reference>
<dbReference type="Proteomes" id="UP000027581">
    <property type="component" value="Unassembled WGS sequence"/>
</dbReference>
<dbReference type="Gene3D" id="1.20.58.830">
    <property type="match status" value="3"/>
</dbReference>
<evidence type="ECO:0000256" key="1">
    <source>
        <dbReference type="SAM" id="Coils"/>
    </source>
</evidence>
<evidence type="ECO:0000259" key="5">
    <source>
        <dbReference type="Pfam" id="PF15445"/>
    </source>
</evidence>
<evidence type="ECO:0000259" key="3">
    <source>
        <dbReference type="Pfam" id="PF03011"/>
    </source>
</evidence>
<feature type="coiled-coil region" evidence="1">
    <location>
        <begin position="405"/>
        <end position="432"/>
    </location>
</feature>
<dbReference type="InterPro" id="IPR044932">
    <property type="entry name" value="PfEMP1_ATS_sf"/>
</dbReference>
<dbReference type="Pfam" id="PF15447">
    <property type="entry name" value="NTS"/>
    <property type="match status" value="1"/>
</dbReference>
<proteinExistence type="predicted"/>
<feature type="domain" description="Duffy-antigen binding" evidence="4">
    <location>
        <begin position="126"/>
        <end position="335"/>
    </location>
</feature>
<dbReference type="InterPro" id="IPR042202">
    <property type="entry name" value="Duffy-ag-bd_sf"/>
</dbReference>
<feature type="compositionally biased region" description="Polar residues" evidence="2">
    <location>
        <begin position="52"/>
        <end position="66"/>
    </location>
</feature>
<feature type="domain" description="Plasmodium falciparum erythrocyte membrane protein 1 acidic terminal segment" evidence="5">
    <location>
        <begin position="1729"/>
        <end position="1898"/>
    </location>
</feature>
<feature type="domain" description="Duffy-binding-like" evidence="3">
    <location>
        <begin position="1513"/>
        <end position="1654"/>
    </location>
</feature>
<feature type="domain" description="Cysteine-rich interdomain region 1 gamma" evidence="7">
    <location>
        <begin position="1445"/>
        <end position="1497"/>
    </location>
</feature>
<dbReference type="Pfam" id="PF21807">
    <property type="entry name" value="PfEMP1_CIDRalpha1_dom"/>
    <property type="match status" value="1"/>
</dbReference>
<evidence type="ECO:0000313" key="10">
    <source>
        <dbReference type="EMBL" id="CDO62852.1"/>
    </source>
</evidence>
<dbReference type="InterPro" id="IPR049158">
    <property type="entry name" value="PfEMP1_CIDRalpha1_dom"/>
</dbReference>
<feature type="domain" description="PfEMP1 CIDRalpha1" evidence="8">
    <location>
        <begin position="570"/>
        <end position="618"/>
    </location>
</feature>
<dbReference type="InterPro" id="IPR029210">
    <property type="entry name" value="PfEMP1_NTS"/>
</dbReference>
<feature type="compositionally biased region" description="Polar residues" evidence="2">
    <location>
        <begin position="1117"/>
        <end position="1145"/>
    </location>
</feature>
<sequence>MGGDGGSRGGEEDYIEDATAKYLLDSIGKKVYDKAKDEAEQRSNGDLKGKLSQVSIKSETNNTQEPCTFDYDEHTTVAKGNTKPCGNDGEQVNRFSDKKQAEYDKKKTKCIYGSNGSKSKGANSEGACAPYRRLHLCNKNMVNMVTNNSDSKAKHDLLAEVCMAAKYEAASIIPYNDKYNATYSDSPSQLCTELARSFADIGDIVRGRDLYSGNNRGRQKKLDDNLKRIFKEIHEQLEQPEKNYYEDKNGDNYFQLREDWWTANRETVWKAMTCSEQLSNAKYFRATCDSGDNRGFSQAKYHCRCTNSGKVGKVRKAGEVNIVPTYFDYVPQFLRWFEEWAEDFCRKKKKKLKDVKTNCRKKDNSSEYRYCSLNGYDCEKTVNARGRLRMGKGCTDCFFACNPYIDWINNQKEQFDKQVKKYQTEIRKYENGAPDNSNRRKGGTTATNYEEYEKKFYDELKKKNYHDVKIFLEKLSNEDVCKKVDDNDGGTISFEKVNSGDGISSSVGIGSGDSGTNVESQGTFYRSKYCQPCPHCGMKRKSDNSGWEMKSTNDNCNIKLYKPKNDEDGTKIKVLKSGEGQTEIAEKLKEYCDEINGDKKKNVKNSLYEDWKCYKHEELQQDGEGEVDEEYDKEIKDAGGLCILQKNNGENVEKQKTFNDFFNIWVAHMLKDSIHWRTEKIKRCINNNNGNICKKNKCDDKCKCYESWVQQKQEEWKKIEEHYEKEDFGQGVDPYVILEFNVQNDYFPSIQKAYPGEQFVKEIEKIIVENSEDMSNCTKQNNSINELLQKELNDATKCKECTKPEEDRGGARILDSPRPKEVDLDDVNSEEDEEEDVDDDNTSDHEDNNQKDKEEPEGEVSPKEDAPPTKEDTTLNVCSIVDGILTDTDTLQKACPTKYGSKAPTSWKCISDTTSNGEGEAGKPGKDSGSICIPPRRRRLYIGRLTQWADRQTQLQSQGSDGGESQVSGNPLGNAASSTSSHTNATQLLRQAFIESAAVETFFLWHRYKQLHGKKPQNQGAAGATLQPRVQSITGEIIPTESDEENKDPQEELKDGTIPEDFKRQMFYTLGDYKDIFFGDTTANGALSATQKDEMEKIKNAIDKILNGDKTKASGPPLTSNSGKDPSNHLSTPSTQQKNSGQSRSDWWDKYAKDIWKGMVCSLTHKTETPGELDENLKTALMAKIKDNDEEGVYHYRKVVLNDQSETEARRGSSPSGDTLTLDAFVKRPPYFRYLEEWGETFCRERAKRLEDIKDNCRSGRYGDKTCSGDGFDCNESPPNKDEIFKPFLCSTCARHCRYYKKWIKTKRTEFEKQKGIYVQQKQKYETEIENAKIKSGNIYDDKFVADLKEYGSIHLFLKKIKGEPCKKHNDNENVYGKDSGNDKLDFTNPDETFVPAKDCKPCSQFKVKCNGNSSCSVDDGTKVNCNRKNGTINAEDIGNVGYSTKKLHMLVSGKSTNGFEVDDLKDCKDANIFKFIRKEEWKCRNVCGVDICTLEKTNNNGRVHEHITVKEFVKRWLETFFEDYNRIQIQLKSCTEKGKGSPCIKKCVDKWVEKKREEWNKINNTYTELNENKNDVGGNNLTTFLQEAPFKYDVDKAIKPCKSLGDFKISCGLDGSEKSKRGKGGEDYDLVLCLLDKLDRLKKKISECASETSGSDCTTPPDTPPEEPLEEEDPENKVAKHPKFCNIEEKQPQPVCMRYIYISYIFNVCIYIEKEKKKKKKLHTYVYYIDPIHNQLDLFHKWLDRHRNMCEQWDTNNKKEELLDKLKEEWNKENNTNSGLTHISSNMPSDENSIKNVLNTDVSIQIDMDDPKPIPINEFTNMDTIIDNLEKYSEPYYDIDEDDITYFDIDDEKTSIDQNNMDNNKSNIPTKVQIEMNVINNKELLQKEYPISDIWNI</sequence>
<feature type="domain" description="Duffy-binding-like" evidence="3">
    <location>
        <begin position="661"/>
        <end position="803"/>
    </location>
</feature>
<dbReference type="EMBL" id="HG810765">
    <property type="protein sequence ID" value="CDO62852.1"/>
    <property type="molecule type" value="Genomic_DNA"/>
</dbReference>
<feature type="domain" description="Duffy-binding-like" evidence="9">
    <location>
        <begin position="339"/>
        <end position="497"/>
    </location>
</feature>
<dbReference type="Pfam" id="PF15445">
    <property type="entry name" value="ATS"/>
    <property type="match status" value="1"/>
</dbReference>
<keyword evidence="1" id="KW-0175">Coiled coil</keyword>
<evidence type="ECO:0000313" key="11">
    <source>
        <dbReference type="Proteomes" id="UP000027581"/>
    </source>
</evidence>
<dbReference type="InterPro" id="IPR041480">
    <property type="entry name" value="CIDR1_gamma"/>
</dbReference>
<feature type="compositionally biased region" description="Basic and acidic residues" evidence="2">
    <location>
        <begin position="1047"/>
        <end position="1059"/>
    </location>
</feature>
<dbReference type="InterPro" id="IPR029211">
    <property type="entry name" value="PfEMP1_ATS"/>
</dbReference>
<dbReference type="Gene3D" id="1.10.1900.40">
    <property type="entry name" value="Acidic terminal segments, variant surface antigen of PfEMP1"/>
    <property type="match status" value="1"/>
</dbReference>
<protein>
    <submittedName>
        <fullName evidence="10">Erythrocyte membrane protein 1, EMP1</fullName>
    </submittedName>
</protein>
<reference evidence="10" key="1">
    <citation type="submission" date="2014-01" db="EMBL/GenBank/DDBJ databases">
        <authorList>
            <person name="Aslett M."/>
        </authorList>
    </citation>
    <scope>NUCLEOTIDE SEQUENCE</scope>
    <source>
        <strain evidence="10">CDC</strain>
    </source>
</reference>
<dbReference type="FunFam" id="1.20.58.830:FF:000003">
    <property type="entry name" value="Erythrocyte membrane protein 1, PfEMP1"/>
    <property type="match status" value="1"/>
</dbReference>
<feature type="region of interest" description="Disordered" evidence="2">
    <location>
        <begin position="1036"/>
        <end position="1059"/>
    </location>
</feature>
<feature type="domain" description="Duffy-antigen binding" evidence="4">
    <location>
        <begin position="931"/>
        <end position="1177"/>
    </location>
</feature>
<dbReference type="VEuPathDB" id="PlasmoDB:PRG01_0425600"/>
<dbReference type="FunFam" id="1.20.1310.20:FF:000001">
    <property type="entry name" value="Erythrocyte membrane protein 1, PfEMP1"/>
    <property type="match status" value="1"/>
</dbReference>
<evidence type="ECO:0000259" key="8">
    <source>
        <dbReference type="Pfam" id="PF21807"/>
    </source>
</evidence>
<feature type="domain" description="Duffy-binding-like" evidence="9">
    <location>
        <begin position="1237"/>
        <end position="1397"/>
    </location>
</feature>
<feature type="compositionally biased region" description="Polar residues" evidence="2">
    <location>
        <begin position="953"/>
        <end position="971"/>
    </location>
</feature>
<feature type="region of interest" description="Disordered" evidence="2">
    <location>
        <begin position="34"/>
        <end position="68"/>
    </location>
</feature>
<dbReference type="Gene3D" id="1.20.58.1930">
    <property type="match status" value="1"/>
</dbReference>
<feature type="compositionally biased region" description="Acidic residues" evidence="2">
    <location>
        <begin position="1665"/>
        <end position="1675"/>
    </location>
</feature>
<evidence type="ECO:0000256" key="2">
    <source>
        <dbReference type="SAM" id="MobiDB-lite"/>
    </source>
</evidence>
<dbReference type="InterPro" id="IPR008602">
    <property type="entry name" value="Duffy-antigen-binding"/>
</dbReference>
<accession>A0A060RTP8</accession>
<feature type="region of interest" description="Disordered" evidence="2">
    <location>
        <begin position="801"/>
        <end position="875"/>
    </location>
</feature>
<feature type="compositionally biased region" description="Basic and acidic residues" evidence="2">
    <location>
        <begin position="34"/>
        <end position="49"/>
    </location>
</feature>
<evidence type="ECO:0000259" key="4">
    <source>
        <dbReference type="Pfam" id="PF05424"/>
    </source>
</evidence>
<feature type="region of interest" description="Disordered" evidence="2">
    <location>
        <begin position="1106"/>
        <end position="1145"/>
    </location>
</feature>
<dbReference type="Pfam" id="PF18562">
    <property type="entry name" value="CIDR1_gamma"/>
    <property type="match status" value="1"/>
</dbReference>
<evidence type="ECO:0000259" key="7">
    <source>
        <dbReference type="Pfam" id="PF18562"/>
    </source>
</evidence>
<evidence type="ECO:0000259" key="6">
    <source>
        <dbReference type="Pfam" id="PF15447"/>
    </source>
</evidence>
<dbReference type="SUPFAM" id="SSF140924">
    <property type="entry name" value="Duffy binding domain-like"/>
    <property type="match status" value="4"/>
</dbReference>
<dbReference type="Pfam" id="PF03011">
    <property type="entry name" value="PFEMP"/>
    <property type="match status" value="2"/>
</dbReference>
<dbReference type="InterPro" id="IPR054595">
    <property type="entry name" value="DBL_C"/>
</dbReference>
<feature type="compositionally biased region" description="Basic and acidic residues" evidence="2">
    <location>
        <begin position="801"/>
        <end position="822"/>
    </location>
</feature>